<protein>
    <recommendedName>
        <fullName evidence="3">Excalibur calcium-binding domain-containing protein</fullName>
    </recommendedName>
</protein>
<proteinExistence type="predicted"/>
<dbReference type="RefSeq" id="WP_097897666.1">
    <property type="nucleotide sequence ID" value="NZ_NVOR01000045.1"/>
</dbReference>
<feature type="domain" description="Excalibur calcium-binding" evidence="3">
    <location>
        <begin position="182"/>
        <end position="218"/>
    </location>
</feature>
<keyword evidence="2" id="KW-0812">Transmembrane</keyword>
<evidence type="ECO:0000313" key="5">
    <source>
        <dbReference type="Proteomes" id="UP000221020"/>
    </source>
</evidence>
<gene>
    <name evidence="4" type="ORF">CON65_13905</name>
</gene>
<dbReference type="EMBL" id="NVOR01000045">
    <property type="protein sequence ID" value="PED82111.1"/>
    <property type="molecule type" value="Genomic_DNA"/>
</dbReference>
<sequence length="220" mass="24016">MSNKTQKEENKRRGCGCLGCLGIIILIVVLLASCFNGDKNTTKKETETTVTKQENKATTQPSSEKENKAMETKTKDEKKTYSVSDLQTAFPVNMPFNDYINKNKEMNVDHPVDISLGKGNVGKVLQATDGLVVVCVDGVKVFDVKTFATMDEVKQFEKDSIAKTKTTSATAPDTKQNNTNVHYKSCDEARKAGAAPIKAGEPGYAKHLDRDGDGIACDKK</sequence>
<accession>A0AA91VBC5</accession>
<keyword evidence="2" id="KW-0472">Membrane</keyword>
<feature type="compositionally biased region" description="Basic and acidic residues" evidence="1">
    <location>
        <begin position="63"/>
        <end position="78"/>
    </location>
</feature>
<dbReference type="Pfam" id="PF05901">
    <property type="entry name" value="Excalibur"/>
    <property type="match status" value="1"/>
</dbReference>
<evidence type="ECO:0000313" key="4">
    <source>
        <dbReference type="EMBL" id="PED82111.1"/>
    </source>
</evidence>
<feature type="transmembrane region" description="Helical" evidence="2">
    <location>
        <begin position="12"/>
        <end position="32"/>
    </location>
</feature>
<dbReference type="PROSITE" id="PS51257">
    <property type="entry name" value="PROKAR_LIPOPROTEIN"/>
    <property type="match status" value="1"/>
</dbReference>
<feature type="region of interest" description="Disordered" evidence="1">
    <location>
        <begin position="43"/>
        <end position="78"/>
    </location>
</feature>
<evidence type="ECO:0000256" key="2">
    <source>
        <dbReference type="SAM" id="Phobius"/>
    </source>
</evidence>
<comment type="caution">
    <text evidence="4">The sequence shown here is derived from an EMBL/GenBank/DDBJ whole genome shotgun (WGS) entry which is preliminary data.</text>
</comment>
<dbReference type="Proteomes" id="UP000221020">
    <property type="component" value="Unassembled WGS sequence"/>
</dbReference>
<organism evidence="4 5">
    <name type="scientific">Bacillus pseudomycoides</name>
    <dbReference type="NCBI Taxonomy" id="64104"/>
    <lineage>
        <taxon>Bacteria</taxon>
        <taxon>Bacillati</taxon>
        <taxon>Bacillota</taxon>
        <taxon>Bacilli</taxon>
        <taxon>Bacillales</taxon>
        <taxon>Bacillaceae</taxon>
        <taxon>Bacillus</taxon>
        <taxon>Bacillus cereus group</taxon>
    </lineage>
</organism>
<dbReference type="AlphaFoldDB" id="A0AA91VBC5"/>
<evidence type="ECO:0000256" key="1">
    <source>
        <dbReference type="SAM" id="MobiDB-lite"/>
    </source>
</evidence>
<evidence type="ECO:0000259" key="3">
    <source>
        <dbReference type="SMART" id="SM00894"/>
    </source>
</evidence>
<dbReference type="SMART" id="SM00894">
    <property type="entry name" value="Excalibur"/>
    <property type="match status" value="1"/>
</dbReference>
<keyword evidence="2" id="KW-1133">Transmembrane helix</keyword>
<name>A0AA91VBC5_9BACI</name>
<dbReference type="InterPro" id="IPR008613">
    <property type="entry name" value="Excalibur_Ca-bd_domain"/>
</dbReference>
<reference evidence="4 5" key="1">
    <citation type="submission" date="2017-09" db="EMBL/GenBank/DDBJ databases">
        <title>Large-scale bioinformatics analysis of Bacillus genomes uncovers conserved roles of natural products in bacterial physiology.</title>
        <authorList>
            <consortium name="Agbiome Team Llc"/>
            <person name="Bleich R.M."/>
            <person name="Grubbs K.J."/>
            <person name="Santa Maria K.C."/>
            <person name="Allen S.E."/>
            <person name="Farag S."/>
            <person name="Shank E.A."/>
            <person name="Bowers A."/>
        </authorList>
    </citation>
    <scope>NUCLEOTIDE SEQUENCE [LARGE SCALE GENOMIC DNA]</scope>
    <source>
        <strain evidence="4 5">AFS092012</strain>
    </source>
</reference>